<name>A0A2P2NJG1_RHIMU</name>
<dbReference type="EMBL" id="GGEC01062129">
    <property type="protein sequence ID" value="MBX42613.1"/>
    <property type="molecule type" value="Transcribed_RNA"/>
</dbReference>
<protein>
    <submittedName>
        <fullName evidence="1">Uncharacterized protein</fullName>
    </submittedName>
</protein>
<accession>A0A2P2NJG1</accession>
<evidence type="ECO:0000313" key="1">
    <source>
        <dbReference type="EMBL" id="MBX42613.1"/>
    </source>
</evidence>
<organism evidence="1">
    <name type="scientific">Rhizophora mucronata</name>
    <name type="common">Asiatic mangrove</name>
    <dbReference type="NCBI Taxonomy" id="61149"/>
    <lineage>
        <taxon>Eukaryota</taxon>
        <taxon>Viridiplantae</taxon>
        <taxon>Streptophyta</taxon>
        <taxon>Embryophyta</taxon>
        <taxon>Tracheophyta</taxon>
        <taxon>Spermatophyta</taxon>
        <taxon>Magnoliopsida</taxon>
        <taxon>eudicotyledons</taxon>
        <taxon>Gunneridae</taxon>
        <taxon>Pentapetalae</taxon>
        <taxon>rosids</taxon>
        <taxon>fabids</taxon>
        <taxon>Malpighiales</taxon>
        <taxon>Rhizophoraceae</taxon>
        <taxon>Rhizophora</taxon>
    </lineage>
</organism>
<proteinExistence type="predicted"/>
<sequence length="9" mass="1032">MGRPDRTEA</sequence>
<reference evidence="1" key="1">
    <citation type="submission" date="2018-02" db="EMBL/GenBank/DDBJ databases">
        <title>Rhizophora mucronata_Transcriptome.</title>
        <authorList>
            <person name="Meera S.P."/>
            <person name="Sreeshan A."/>
            <person name="Augustine A."/>
        </authorList>
    </citation>
    <scope>NUCLEOTIDE SEQUENCE</scope>
    <source>
        <tissue evidence="1">Leaf</tissue>
    </source>
</reference>